<dbReference type="InterPro" id="IPR020904">
    <property type="entry name" value="Sc_DH/Rdtase_CS"/>
</dbReference>
<dbReference type="SUPFAM" id="SSF54427">
    <property type="entry name" value="NTF2-like"/>
    <property type="match status" value="1"/>
</dbReference>
<evidence type="ECO:0000256" key="1">
    <source>
        <dbReference type="ARBA" id="ARBA00022857"/>
    </source>
</evidence>
<evidence type="ECO:0000313" key="3">
    <source>
        <dbReference type="Proteomes" id="UP000452235"/>
    </source>
</evidence>
<dbReference type="FunFam" id="3.40.50.720:FF:000084">
    <property type="entry name" value="Short-chain dehydrogenase reductase"/>
    <property type="match status" value="1"/>
</dbReference>
<dbReference type="InterPro" id="IPR036291">
    <property type="entry name" value="NAD(P)-bd_dom_sf"/>
</dbReference>
<sequence>MAAPTLPNAPAISLGDNILVQPPLSRCGHGPGLILIRPRIFAGCQAQNTSLDPEPLQKWAEESYAVAQVTLNAETSADETRVLEMVKTAVEGLVAREECDKKGAFGLLVYGSKADYAAEFASILATIAAMTTVTAVVCFDAWPVPATTPVVLHLPGKEKAQPEPHAAVYTYPETASSAFAVPGHADFRIASAGVAHTRSLTFLKKHMDGPFFDLEKIWDEHTYYEFGDRSVEKTMATMVQEPYVNHVPTLTGGVGRARLSKFYLEHFIFNNPADTSLELISRTVGTDRVVDEFIFCLTHNQEVDWLIPGIPPTGKPLRIPFTAVVNIRGDRLYHEHIAWDQATVLVQLGLLPEYLPYPYALPGGQLPGPGKRFEYRVPAAGVETALKLQDEHMVPSNGMFEYRGCQSRHVECSSPDPIDRTNHTCTMARRTAIVTGSARGIGKAIALRLAHDGYSVCINDVPSAADEISAVVAEINAQTQAEDSQRPRAIGIAADVTSSAAVEAMIGDTVAQLGPLTLMVANAGIAHISPLLETTEDEVDRVLAVNFKGVLHCYTHAARQMIAQGDPASAAGVDVYKILGAASIVAHKPLPLLGVYSASKWAVRGLTQALAMEMARHKITVNAYAPGIVGTAMWEEIDERLGGLEGRAKGESLKVYSARHIALGRPSVPDDVAGLVGGFLASRDSDYVTGQTMVVDGGIVFT</sequence>
<dbReference type="Pfam" id="PF00106">
    <property type="entry name" value="adh_short"/>
    <property type="match status" value="1"/>
</dbReference>
<dbReference type="PANTHER" id="PTHR38436">
    <property type="entry name" value="POLYKETIDE CYCLASE SNOAL-LIKE DOMAIN"/>
    <property type="match status" value="1"/>
</dbReference>
<comment type="caution">
    <text evidence="2">The sequence shown here is derived from an EMBL/GenBank/DDBJ whole genome shotgun (WGS) entry which is preliminary data.</text>
</comment>
<dbReference type="InterPro" id="IPR002347">
    <property type="entry name" value="SDR_fam"/>
</dbReference>
<reference evidence="2 3" key="1">
    <citation type="submission" date="2020-01" db="EMBL/GenBank/DDBJ databases">
        <title>Aspergillus terreus IFO 6365 whole genome shotgun sequence.</title>
        <authorList>
            <person name="Kanamasa S."/>
            <person name="Takahashi H."/>
        </authorList>
    </citation>
    <scope>NUCLEOTIDE SEQUENCE [LARGE SCALE GENOMIC DNA]</scope>
    <source>
        <strain evidence="2 3">IFO 6365</strain>
    </source>
</reference>
<dbReference type="AlphaFoldDB" id="A0A5M3Z1E7"/>
<proteinExistence type="predicted"/>
<dbReference type="PRINTS" id="PR00081">
    <property type="entry name" value="GDHRDH"/>
</dbReference>
<dbReference type="GO" id="GO:0016491">
    <property type="term" value="F:oxidoreductase activity"/>
    <property type="evidence" value="ECO:0007669"/>
    <property type="project" value="UniProtKB-ARBA"/>
</dbReference>
<dbReference type="PROSITE" id="PS00061">
    <property type="entry name" value="ADH_SHORT"/>
    <property type="match status" value="1"/>
</dbReference>
<dbReference type="Proteomes" id="UP000452235">
    <property type="component" value="Unassembled WGS sequence"/>
</dbReference>
<dbReference type="GO" id="GO:0044550">
    <property type="term" value="P:secondary metabolite biosynthetic process"/>
    <property type="evidence" value="ECO:0007669"/>
    <property type="project" value="UniProtKB-ARBA"/>
</dbReference>
<keyword evidence="1" id="KW-0521">NADP</keyword>
<dbReference type="PANTHER" id="PTHR38436:SF3">
    <property type="entry name" value="CARBOXYMETHYLENEBUTENOLIDASE-RELATED"/>
    <property type="match status" value="1"/>
</dbReference>
<accession>A0A5M3Z1E7</accession>
<dbReference type="VEuPathDB" id="FungiDB:ATEG_03478"/>
<dbReference type="EMBL" id="BLJY01000006">
    <property type="protein sequence ID" value="GFF17345.1"/>
    <property type="molecule type" value="Genomic_DNA"/>
</dbReference>
<dbReference type="OrthoDB" id="5440at2759"/>
<dbReference type="Gene3D" id="3.40.50.720">
    <property type="entry name" value="NAD(P)-binding Rossmann-like Domain"/>
    <property type="match status" value="1"/>
</dbReference>
<organism evidence="2 3">
    <name type="scientific">Aspergillus terreus</name>
    <dbReference type="NCBI Taxonomy" id="33178"/>
    <lineage>
        <taxon>Eukaryota</taxon>
        <taxon>Fungi</taxon>
        <taxon>Dikarya</taxon>
        <taxon>Ascomycota</taxon>
        <taxon>Pezizomycotina</taxon>
        <taxon>Eurotiomycetes</taxon>
        <taxon>Eurotiomycetidae</taxon>
        <taxon>Eurotiales</taxon>
        <taxon>Aspergillaceae</taxon>
        <taxon>Aspergillus</taxon>
        <taxon>Aspergillus subgen. Circumdati</taxon>
    </lineage>
</organism>
<dbReference type="Gene3D" id="3.10.450.50">
    <property type="match status" value="1"/>
</dbReference>
<dbReference type="GO" id="GO:0030638">
    <property type="term" value="P:polyketide metabolic process"/>
    <property type="evidence" value="ECO:0007669"/>
    <property type="project" value="InterPro"/>
</dbReference>
<dbReference type="InterPro" id="IPR032710">
    <property type="entry name" value="NTF2-like_dom_sf"/>
</dbReference>
<dbReference type="SUPFAM" id="SSF51735">
    <property type="entry name" value="NAD(P)-binding Rossmann-fold domains"/>
    <property type="match status" value="1"/>
</dbReference>
<dbReference type="PRINTS" id="PR00080">
    <property type="entry name" value="SDRFAMILY"/>
</dbReference>
<gene>
    <name evidence="2" type="ORF">ATEIFO6365_0006069300</name>
</gene>
<protein>
    <submittedName>
        <fullName evidence="2">LEA domain protein</fullName>
    </submittedName>
</protein>
<dbReference type="InterPro" id="IPR009959">
    <property type="entry name" value="Cyclase_SnoaL-like"/>
</dbReference>
<name>A0A5M3Z1E7_ASPTE</name>
<evidence type="ECO:0000313" key="2">
    <source>
        <dbReference type="EMBL" id="GFF17345.1"/>
    </source>
</evidence>
<keyword evidence="3" id="KW-1185">Reference proteome</keyword>